<evidence type="ECO:0000256" key="2">
    <source>
        <dbReference type="ARBA" id="ARBA00023136"/>
    </source>
</evidence>
<dbReference type="Proteomes" id="UP000057981">
    <property type="component" value="Chromosome"/>
</dbReference>
<dbReference type="PROSITE" id="PS52016">
    <property type="entry name" value="TONB_DEPENDENT_REC_3"/>
    <property type="match status" value="1"/>
</dbReference>
<dbReference type="InterPro" id="IPR023997">
    <property type="entry name" value="TonB-dep_OMP_SusC/RagA_CS"/>
</dbReference>
<name>A0A0N7HXZ2_9FLAO</name>
<dbReference type="SUPFAM" id="SSF49464">
    <property type="entry name" value="Carboxypeptidase regulatory domain-like"/>
    <property type="match status" value="1"/>
</dbReference>
<evidence type="ECO:0000256" key="3">
    <source>
        <dbReference type="ARBA" id="ARBA00023237"/>
    </source>
</evidence>
<dbReference type="PATRIC" id="fig|1736674.3.peg.205"/>
<keyword evidence="1 4" id="KW-0813">Transport</keyword>
<evidence type="ECO:0000259" key="5">
    <source>
        <dbReference type="SMART" id="SM00965"/>
    </source>
</evidence>
<dbReference type="NCBIfam" id="TIGR04057">
    <property type="entry name" value="SusC_RagA_signa"/>
    <property type="match status" value="1"/>
</dbReference>
<protein>
    <recommendedName>
        <fullName evidence="5">Secretin/TonB short N-terminal domain-containing protein</fullName>
    </recommendedName>
</protein>
<dbReference type="KEGG" id="ahz:APS56_00960"/>
<dbReference type="STRING" id="1736674.APS56_00960"/>
<keyword evidence="7" id="KW-1185">Reference proteome</keyword>
<accession>A0A0N7HXZ2</accession>
<dbReference type="SUPFAM" id="SSF56935">
    <property type="entry name" value="Porins"/>
    <property type="match status" value="1"/>
</dbReference>
<dbReference type="InterPro" id="IPR011662">
    <property type="entry name" value="Secretin/TonB_short_N"/>
</dbReference>
<keyword evidence="3 4" id="KW-0998">Cell outer membrane</keyword>
<dbReference type="Gene3D" id="2.170.130.10">
    <property type="entry name" value="TonB-dependent receptor, plug domain"/>
    <property type="match status" value="1"/>
</dbReference>
<dbReference type="InterPro" id="IPR008969">
    <property type="entry name" value="CarboxyPept-like_regulatory"/>
</dbReference>
<keyword evidence="2 4" id="KW-0472">Membrane</keyword>
<dbReference type="EMBL" id="CP012898">
    <property type="protein sequence ID" value="ALJ03806.1"/>
    <property type="molecule type" value="Genomic_DNA"/>
</dbReference>
<dbReference type="NCBIfam" id="TIGR04056">
    <property type="entry name" value="OMP_RagA_SusC"/>
    <property type="match status" value="1"/>
</dbReference>
<dbReference type="Gene3D" id="2.60.40.1120">
    <property type="entry name" value="Carboxypeptidase-like, regulatory domain"/>
    <property type="match status" value="1"/>
</dbReference>
<evidence type="ECO:0000256" key="4">
    <source>
        <dbReference type="PROSITE-ProRule" id="PRU01360"/>
    </source>
</evidence>
<evidence type="ECO:0000313" key="7">
    <source>
        <dbReference type="Proteomes" id="UP000057981"/>
    </source>
</evidence>
<keyword evidence="4" id="KW-1134">Transmembrane beta strand</keyword>
<dbReference type="InterPro" id="IPR037066">
    <property type="entry name" value="Plug_dom_sf"/>
</dbReference>
<feature type="domain" description="Secretin/TonB short N-terminal" evidence="5">
    <location>
        <begin position="46"/>
        <end position="97"/>
    </location>
</feature>
<comment type="similarity">
    <text evidence="4">Belongs to the TonB-dependent receptor family.</text>
</comment>
<proteinExistence type="inferred from homology"/>
<organism evidence="6 7">
    <name type="scientific">Pseudalgibacter alginicilyticus</name>
    <dbReference type="NCBI Taxonomy" id="1736674"/>
    <lineage>
        <taxon>Bacteria</taxon>
        <taxon>Pseudomonadati</taxon>
        <taxon>Bacteroidota</taxon>
        <taxon>Flavobacteriia</taxon>
        <taxon>Flavobacteriales</taxon>
        <taxon>Flavobacteriaceae</taxon>
        <taxon>Pseudalgibacter</taxon>
    </lineage>
</organism>
<dbReference type="GO" id="GO:0009279">
    <property type="term" value="C:cell outer membrane"/>
    <property type="evidence" value="ECO:0007669"/>
    <property type="project" value="UniProtKB-SubCell"/>
</dbReference>
<evidence type="ECO:0000313" key="6">
    <source>
        <dbReference type="EMBL" id="ALJ03806.1"/>
    </source>
</evidence>
<sequence length="1123" mass="125663">MVIASSISVKAGVKGAFKQNENIVLTIKQELTILELFNLISSKTNYDFFFNSDLPDLNEKVRVNVENVSVPKILDLAFMDLNIEYSIKANDILVRKKEVNSSQQSKITVTGIVYDEVDSPLPGVNIIEQGTNNGVTTDFEGNFSIEVLPTSTLVFSYLGFQNEILSINNQSSPLKVVLKPDMNVLNEVIISGVASGTSRKKMSVSVAKINSDALGKVPQTSVSSSLQGKMPGVTVTSYSGSPGGSSNIVLRGSTSIRGGNSPMLLIDGVIMGGSLADINIDDVESIEVVKGAAAASLYGSQAANGVVVVTSKRGKELSDGKTTVTIRNELGFQKVANLLDLSTSHHYRLDPTWLDTDTYTKYQFVNYPSDYVSGWDPRITGNRVEKDDHYQDLPYRVNNDLQEQMFSNGTYITNYVGVGHKSGKTNLYTSFENNISEGVVIETGGYKRQSFRLNVDHAISDKINISASNNYIRTDNDFLGGGTAAFFEVASTDPDVNLFQENVDGQAYNYYPNQWNTQFANPLYDLWKKESTAEKSRFLGAYDFNYKLNKIVSFKASYAFELEHFDNKILSPKTTINDLLPNYIDINADPQVVDYNNPFLLTYLGGSLSERTYKALNQTFRATIDFKKTWGELDFNGKLSYLDENNHFQSTTTSGTSFVLNNFPIFDNIDPENIDASGFVSDIRATNYFAIASFVYKDRYILDGLYRIDGSSLFGENERWQNYFRVSGAYRLTKDLKIPGVQELKLRAAYGTSGLRPGFGDKDETFTISDGIASKNTLGNADLKPSRSAELEVGLETSFLNRFRFEATYSKTRVTDQYLLAPLASHTGGFPYQNVNAGELESRTFEALLDTKIISNTKFNWDLTLTFDRTRQEITKLNIPEYRTGPRNTFRIKEGETFGTMYGVDFVRTLDQMQLQLADGEDINDYSVNRDGVVVLTDDIGTIDEKPFVVIDESGAEKVDKIGDINPDFNLGLNTTFSYKNFSVYMLWQWKQGGDLYNHTAQYLVRDNRLGIIDQIHTKPEDKKTVNYYQALYDADAINGFWVEDATYLKLNEASLYYSLNKNIKGFSIKHIEEIKIGVIGRNLWTITDYTGYDPQAGSDGFLFDNFGYPNFSNYSLSVQVKF</sequence>
<keyword evidence="4" id="KW-0812">Transmembrane</keyword>
<comment type="subcellular location">
    <subcellularLocation>
        <location evidence="4">Cell outer membrane</location>
        <topology evidence="4">Multi-pass membrane protein</topology>
    </subcellularLocation>
</comment>
<dbReference type="AlphaFoldDB" id="A0A0N7HXZ2"/>
<dbReference type="InterPro" id="IPR039426">
    <property type="entry name" value="TonB-dep_rcpt-like"/>
</dbReference>
<reference evidence="6 7" key="1">
    <citation type="submission" date="2015-10" db="EMBL/GenBank/DDBJ databases">
        <authorList>
            <person name="Gilbert D.G."/>
        </authorList>
    </citation>
    <scope>NUCLEOTIDE SEQUENCE [LARGE SCALE GENOMIC DNA]</scope>
    <source>
        <strain evidence="7">HZ-22</strain>
    </source>
</reference>
<dbReference type="Pfam" id="PF07715">
    <property type="entry name" value="Plug"/>
    <property type="match status" value="1"/>
</dbReference>
<dbReference type="InterPro" id="IPR023996">
    <property type="entry name" value="TonB-dep_OMP_SusC/RagA"/>
</dbReference>
<gene>
    <name evidence="6" type="ORF">APS56_00960</name>
</gene>
<dbReference type="InterPro" id="IPR012910">
    <property type="entry name" value="Plug_dom"/>
</dbReference>
<evidence type="ECO:0000256" key="1">
    <source>
        <dbReference type="ARBA" id="ARBA00022448"/>
    </source>
</evidence>
<dbReference type="SMART" id="SM00965">
    <property type="entry name" value="STN"/>
    <property type="match status" value="1"/>
</dbReference>
<dbReference type="Pfam" id="PF13715">
    <property type="entry name" value="CarbopepD_reg_2"/>
    <property type="match status" value="1"/>
</dbReference>